<dbReference type="Pfam" id="PF00300">
    <property type="entry name" value="His_Phos_1"/>
    <property type="match status" value="1"/>
</dbReference>
<dbReference type="InterPro" id="IPR013078">
    <property type="entry name" value="His_Pase_superF_clade-1"/>
</dbReference>
<protein>
    <submittedName>
        <fullName evidence="3">Phosphoglycerate mutase</fullName>
    </submittedName>
</protein>
<feature type="active site" description="Proton donor/acceptor" evidence="1">
    <location>
        <position position="86"/>
    </location>
</feature>
<feature type="binding site" evidence="2">
    <location>
        <position position="62"/>
    </location>
    <ligand>
        <name>substrate</name>
    </ligand>
</feature>
<dbReference type="Proteomes" id="UP000030634">
    <property type="component" value="Chromosome"/>
</dbReference>
<dbReference type="GO" id="GO:0016791">
    <property type="term" value="F:phosphatase activity"/>
    <property type="evidence" value="ECO:0007669"/>
    <property type="project" value="TreeGrafter"/>
</dbReference>
<dbReference type="SMART" id="SM00855">
    <property type="entry name" value="PGAM"/>
    <property type="match status" value="1"/>
</dbReference>
<dbReference type="HOGENOM" id="CLU_033323_9_5_0"/>
<dbReference type="CDD" id="cd07067">
    <property type="entry name" value="HP_PGM_like"/>
    <property type="match status" value="1"/>
</dbReference>
<evidence type="ECO:0000256" key="2">
    <source>
        <dbReference type="PIRSR" id="PIRSR613078-2"/>
    </source>
</evidence>
<gene>
    <name evidence="3" type="ORF">QR90_00555</name>
</gene>
<dbReference type="AlphaFoldDB" id="A0A0A7KCX5"/>
<dbReference type="Gene3D" id="3.40.50.1240">
    <property type="entry name" value="Phosphoglycerate mutase-like"/>
    <property type="match status" value="1"/>
</dbReference>
<accession>A0A0A7KCX5</accession>
<dbReference type="InterPro" id="IPR050275">
    <property type="entry name" value="PGM_Phosphatase"/>
</dbReference>
<sequence length="206" mass="22450">MSTLYLTLLRHGRSRADDENVHEGRYDSPLTEVGRAQAGALAAYWVNHSPAFDQAYCSTLTRAFETARIVTDALAVPLTPSDLPREWDNGPLAGLGREEAARRYPIPAFRHELDAFTAEGGESQAAIRARALLALEDIWQGGGGRVLVVSHGGFLNSMLRELLRMEHGWFEFGDTSFATLRLSRGSHTALVTGVNLCPHLPPGQAG</sequence>
<dbReference type="InterPro" id="IPR029033">
    <property type="entry name" value="His_PPase_superfam"/>
</dbReference>
<dbReference type="EMBL" id="CP010028">
    <property type="protein sequence ID" value="AIZ43950.1"/>
    <property type="molecule type" value="Genomic_DNA"/>
</dbReference>
<evidence type="ECO:0000313" key="3">
    <source>
        <dbReference type="EMBL" id="AIZ43950.1"/>
    </source>
</evidence>
<dbReference type="STRING" id="1182571.QR90_00555"/>
<dbReference type="KEGG" id="dsw:QR90_00555"/>
<feature type="active site" description="Tele-phosphohistidine intermediate" evidence="1">
    <location>
        <position position="11"/>
    </location>
</feature>
<name>A0A0A7KCX5_9DEIO</name>
<dbReference type="GO" id="GO:0005737">
    <property type="term" value="C:cytoplasm"/>
    <property type="evidence" value="ECO:0007669"/>
    <property type="project" value="TreeGrafter"/>
</dbReference>
<dbReference type="SUPFAM" id="SSF53254">
    <property type="entry name" value="Phosphoglycerate mutase-like"/>
    <property type="match status" value="1"/>
</dbReference>
<reference evidence="4" key="1">
    <citation type="submission" date="2014-11" db="EMBL/GenBank/DDBJ databases">
        <title>Hymenobacter sp. DG25B genome submission.</title>
        <authorList>
            <person name="Jung H.-Y."/>
            <person name="Kim M.K."/>
            <person name="Srinivasan S."/>
            <person name="Lim S."/>
        </authorList>
    </citation>
    <scope>NUCLEOTIDE SEQUENCE [LARGE SCALE GENOMIC DNA]</scope>
    <source>
        <strain evidence="4">DY59</strain>
    </source>
</reference>
<evidence type="ECO:0000313" key="4">
    <source>
        <dbReference type="Proteomes" id="UP000030634"/>
    </source>
</evidence>
<dbReference type="RefSeq" id="WP_039681586.1">
    <property type="nucleotide sequence ID" value="NZ_CP010028.1"/>
</dbReference>
<evidence type="ECO:0000256" key="1">
    <source>
        <dbReference type="PIRSR" id="PIRSR613078-1"/>
    </source>
</evidence>
<dbReference type="PANTHER" id="PTHR48100:SF1">
    <property type="entry name" value="HISTIDINE PHOSPHATASE FAMILY PROTEIN-RELATED"/>
    <property type="match status" value="1"/>
</dbReference>
<proteinExistence type="predicted"/>
<dbReference type="PANTHER" id="PTHR48100">
    <property type="entry name" value="BROAD-SPECIFICITY PHOSPHATASE YOR283W-RELATED"/>
    <property type="match status" value="1"/>
</dbReference>
<organism evidence="3 4">
    <name type="scientific">Deinococcus radiopugnans</name>
    <dbReference type="NCBI Taxonomy" id="57497"/>
    <lineage>
        <taxon>Bacteria</taxon>
        <taxon>Thermotogati</taxon>
        <taxon>Deinococcota</taxon>
        <taxon>Deinococci</taxon>
        <taxon>Deinococcales</taxon>
        <taxon>Deinococcaceae</taxon>
        <taxon>Deinococcus</taxon>
    </lineage>
</organism>